<accession>A0ABD0XU51</accession>
<evidence type="ECO:0000256" key="5">
    <source>
        <dbReference type="SAM" id="Phobius"/>
    </source>
</evidence>
<dbReference type="SUPFAM" id="SSF48726">
    <property type="entry name" value="Immunoglobulin"/>
    <property type="match status" value="1"/>
</dbReference>
<dbReference type="InterPro" id="IPR013106">
    <property type="entry name" value="Ig_V-set"/>
</dbReference>
<feature type="region of interest" description="Disordered" evidence="4">
    <location>
        <begin position="133"/>
        <end position="164"/>
    </location>
</feature>
<evidence type="ECO:0000313" key="9">
    <source>
        <dbReference type="Proteomes" id="UP001557470"/>
    </source>
</evidence>
<dbReference type="InterPro" id="IPR003599">
    <property type="entry name" value="Ig_sub"/>
</dbReference>
<evidence type="ECO:0000256" key="6">
    <source>
        <dbReference type="SAM" id="SignalP"/>
    </source>
</evidence>
<keyword evidence="9" id="KW-1185">Reference proteome</keyword>
<dbReference type="EMBL" id="JAGEUA010000002">
    <property type="protein sequence ID" value="KAL1005561.1"/>
    <property type="molecule type" value="Genomic_DNA"/>
</dbReference>
<evidence type="ECO:0000256" key="3">
    <source>
        <dbReference type="ARBA" id="ARBA00023136"/>
    </source>
</evidence>
<gene>
    <name evidence="8" type="ORF">UPYG_G00060700</name>
</gene>
<name>A0ABD0XU51_UMBPY</name>
<evidence type="ECO:0000256" key="1">
    <source>
        <dbReference type="ARBA" id="ARBA00004370"/>
    </source>
</evidence>
<evidence type="ECO:0000313" key="8">
    <source>
        <dbReference type="EMBL" id="KAL1005561.1"/>
    </source>
</evidence>
<keyword evidence="5" id="KW-1133">Transmembrane helix</keyword>
<evidence type="ECO:0000256" key="2">
    <source>
        <dbReference type="ARBA" id="ARBA00022692"/>
    </source>
</evidence>
<dbReference type="InterPro" id="IPR013783">
    <property type="entry name" value="Ig-like_fold"/>
</dbReference>
<feature type="compositionally biased region" description="Low complexity" evidence="4">
    <location>
        <begin position="133"/>
        <end position="143"/>
    </location>
</feature>
<feature type="signal peptide" evidence="6">
    <location>
        <begin position="1"/>
        <end position="21"/>
    </location>
</feature>
<feature type="domain" description="Immunoglobulin" evidence="7">
    <location>
        <begin position="21"/>
        <end position="118"/>
    </location>
</feature>
<reference evidence="8 9" key="1">
    <citation type="submission" date="2024-06" db="EMBL/GenBank/DDBJ databases">
        <authorList>
            <person name="Pan Q."/>
            <person name="Wen M."/>
            <person name="Jouanno E."/>
            <person name="Zahm M."/>
            <person name="Klopp C."/>
            <person name="Cabau C."/>
            <person name="Louis A."/>
            <person name="Berthelot C."/>
            <person name="Parey E."/>
            <person name="Roest Crollius H."/>
            <person name="Montfort J."/>
            <person name="Robinson-Rechavi M."/>
            <person name="Bouchez O."/>
            <person name="Lampietro C."/>
            <person name="Lopez Roques C."/>
            <person name="Donnadieu C."/>
            <person name="Postlethwait J."/>
            <person name="Bobe J."/>
            <person name="Verreycken H."/>
            <person name="Guiguen Y."/>
        </authorList>
    </citation>
    <scope>NUCLEOTIDE SEQUENCE [LARGE SCALE GENOMIC DNA]</scope>
    <source>
        <strain evidence="8">Up_M1</strain>
        <tissue evidence="8">Testis</tissue>
    </source>
</reference>
<dbReference type="PANTHER" id="PTHR11860">
    <property type="entry name" value="POLYMERIC-IMMUNOGLOBULIN RECEPTOR"/>
    <property type="match status" value="1"/>
</dbReference>
<dbReference type="AlphaFoldDB" id="A0ABD0XU51"/>
<dbReference type="GO" id="GO:0016020">
    <property type="term" value="C:membrane"/>
    <property type="evidence" value="ECO:0007669"/>
    <property type="project" value="UniProtKB-SubCell"/>
</dbReference>
<proteinExistence type="predicted"/>
<feature type="compositionally biased region" description="Polar residues" evidence="4">
    <location>
        <begin position="144"/>
        <end position="164"/>
    </location>
</feature>
<evidence type="ECO:0000256" key="4">
    <source>
        <dbReference type="SAM" id="MobiDB-lite"/>
    </source>
</evidence>
<dbReference type="InterPro" id="IPR036179">
    <property type="entry name" value="Ig-like_dom_sf"/>
</dbReference>
<keyword evidence="6" id="KW-0732">Signal</keyword>
<dbReference type="Gene3D" id="2.60.40.10">
    <property type="entry name" value="Immunoglobulins"/>
    <property type="match status" value="1"/>
</dbReference>
<protein>
    <recommendedName>
        <fullName evidence="7">Immunoglobulin domain-containing protein</fullName>
    </recommendedName>
</protein>
<sequence>MKILNVISWCLLSALCIEASATNKMEVVGGDVRFSCSYIWAEGNNKYFCKIRCSVDFLVQTKGSENVTQGRYNIHDDVRNGLFYVTIKDLKKTDSGTYLCGVERSIIDTFTIVNLTVTDALYSTTNPRPHVSTTLSKLSATSSNNPTTKSNLSATSNNPTTKSNLSATSQKVFTAFTTSGGNHISSSSRADTTTQLTNTQLMWTSVCLVVMLTVLGLVLVVFYKEKKTQQTYTSSRLL</sequence>
<dbReference type="InterPro" id="IPR050671">
    <property type="entry name" value="CD300_family_receptors"/>
</dbReference>
<dbReference type="Pfam" id="PF07686">
    <property type="entry name" value="V-set"/>
    <property type="match status" value="1"/>
</dbReference>
<dbReference type="SMART" id="SM00409">
    <property type="entry name" value="IG"/>
    <property type="match status" value="1"/>
</dbReference>
<evidence type="ECO:0000259" key="7">
    <source>
        <dbReference type="SMART" id="SM00409"/>
    </source>
</evidence>
<dbReference type="Proteomes" id="UP001557470">
    <property type="component" value="Unassembled WGS sequence"/>
</dbReference>
<keyword evidence="3 5" id="KW-0472">Membrane</keyword>
<comment type="subcellular location">
    <subcellularLocation>
        <location evidence="1">Membrane</location>
    </subcellularLocation>
</comment>
<keyword evidence="2 5" id="KW-0812">Transmembrane</keyword>
<feature type="chain" id="PRO_5044747799" description="Immunoglobulin domain-containing protein" evidence="6">
    <location>
        <begin position="22"/>
        <end position="238"/>
    </location>
</feature>
<feature type="transmembrane region" description="Helical" evidence="5">
    <location>
        <begin position="201"/>
        <end position="223"/>
    </location>
</feature>
<comment type="caution">
    <text evidence="8">The sequence shown here is derived from an EMBL/GenBank/DDBJ whole genome shotgun (WGS) entry which is preliminary data.</text>
</comment>
<dbReference type="PANTHER" id="PTHR11860:SF87">
    <property type="entry name" value="CMRF35-LIKE MOLECULE 8"/>
    <property type="match status" value="1"/>
</dbReference>
<organism evidence="8 9">
    <name type="scientific">Umbra pygmaea</name>
    <name type="common">Eastern mudminnow</name>
    <dbReference type="NCBI Taxonomy" id="75934"/>
    <lineage>
        <taxon>Eukaryota</taxon>
        <taxon>Metazoa</taxon>
        <taxon>Chordata</taxon>
        <taxon>Craniata</taxon>
        <taxon>Vertebrata</taxon>
        <taxon>Euteleostomi</taxon>
        <taxon>Actinopterygii</taxon>
        <taxon>Neopterygii</taxon>
        <taxon>Teleostei</taxon>
        <taxon>Protacanthopterygii</taxon>
        <taxon>Esociformes</taxon>
        <taxon>Umbridae</taxon>
        <taxon>Umbra</taxon>
    </lineage>
</organism>